<evidence type="ECO:0000313" key="2">
    <source>
        <dbReference type="Proteomes" id="UP001148838"/>
    </source>
</evidence>
<reference evidence="1 2" key="1">
    <citation type="journal article" date="2022" name="Allergy">
        <title>Genome assembly and annotation of Periplaneta americana reveal a comprehensive cockroach allergen profile.</title>
        <authorList>
            <person name="Wang L."/>
            <person name="Xiong Q."/>
            <person name="Saelim N."/>
            <person name="Wang L."/>
            <person name="Nong W."/>
            <person name="Wan A.T."/>
            <person name="Shi M."/>
            <person name="Liu X."/>
            <person name="Cao Q."/>
            <person name="Hui J.H.L."/>
            <person name="Sookrung N."/>
            <person name="Leung T.F."/>
            <person name="Tungtrongchitr A."/>
            <person name="Tsui S.K.W."/>
        </authorList>
    </citation>
    <scope>NUCLEOTIDE SEQUENCE [LARGE SCALE GENOMIC DNA]</scope>
    <source>
        <strain evidence="1">PWHHKU_190912</strain>
    </source>
</reference>
<dbReference type="Proteomes" id="UP001148838">
    <property type="component" value="Unassembled WGS sequence"/>
</dbReference>
<dbReference type="EMBL" id="JAJSOF020000033">
    <property type="protein sequence ID" value="KAJ4430335.1"/>
    <property type="molecule type" value="Genomic_DNA"/>
</dbReference>
<name>A0ABQ8S9D6_PERAM</name>
<keyword evidence="2" id="KW-1185">Reference proteome</keyword>
<gene>
    <name evidence="1" type="ORF">ANN_22551</name>
</gene>
<accession>A0ABQ8S9D6</accession>
<evidence type="ECO:0000313" key="1">
    <source>
        <dbReference type="EMBL" id="KAJ4430335.1"/>
    </source>
</evidence>
<comment type="caution">
    <text evidence="1">The sequence shown here is derived from an EMBL/GenBank/DDBJ whole genome shotgun (WGS) entry which is preliminary data.</text>
</comment>
<proteinExistence type="predicted"/>
<sequence>MQSVPSETTLRRYLAKCAEDNFQETKSNCEENAVYLVVDETTDIKNHQMMNVLVAPLVFTAVMAASTKTPARERLLDCLKDAETFVLLPVPVITCLGTWLKAGKYHCINFSAVKHWIDLGDGEGSAAVTNLKRLVENKELVLQLRAISKISDGLCSQIQVFESDNQDATKIWLLLSSVLQMVQSSGAMCKKLTGYMNEHHPALNFWKFRN</sequence>
<protein>
    <submittedName>
        <fullName evidence="1">Uncharacterized protein</fullName>
    </submittedName>
</protein>
<organism evidence="1 2">
    <name type="scientific">Periplaneta americana</name>
    <name type="common">American cockroach</name>
    <name type="synonym">Blatta americana</name>
    <dbReference type="NCBI Taxonomy" id="6978"/>
    <lineage>
        <taxon>Eukaryota</taxon>
        <taxon>Metazoa</taxon>
        <taxon>Ecdysozoa</taxon>
        <taxon>Arthropoda</taxon>
        <taxon>Hexapoda</taxon>
        <taxon>Insecta</taxon>
        <taxon>Pterygota</taxon>
        <taxon>Neoptera</taxon>
        <taxon>Polyneoptera</taxon>
        <taxon>Dictyoptera</taxon>
        <taxon>Blattodea</taxon>
        <taxon>Blattoidea</taxon>
        <taxon>Blattidae</taxon>
        <taxon>Blattinae</taxon>
        <taxon>Periplaneta</taxon>
    </lineage>
</organism>